<dbReference type="EMBL" id="OW240913">
    <property type="protein sequence ID" value="CAH2252514.1"/>
    <property type="molecule type" value="Genomic_DNA"/>
</dbReference>
<keyword evidence="2" id="KW-1185">Reference proteome</keyword>
<evidence type="ECO:0000313" key="2">
    <source>
        <dbReference type="Proteomes" id="UP001295444"/>
    </source>
</evidence>
<dbReference type="AlphaFoldDB" id="A0AAD1RG50"/>
<dbReference type="Proteomes" id="UP001295444">
    <property type="component" value="Chromosome 02"/>
</dbReference>
<accession>A0AAD1RG50</accession>
<protein>
    <submittedName>
        <fullName evidence="1">Uncharacterized protein</fullName>
    </submittedName>
</protein>
<name>A0AAD1RG50_PELCU</name>
<proteinExistence type="predicted"/>
<organism evidence="1 2">
    <name type="scientific">Pelobates cultripes</name>
    <name type="common">Western spadefoot toad</name>
    <dbReference type="NCBI Taxonomy" id="61616"/>
    <lineage>
        <taxon>Eukaryota</taxon>
        <taxon>Metazoa</taxon>
        <taxon>Chordata</taxon>
        <taxon>Craniata</taxon>
        <taxon>Vertebrata</taxon>
        <taxon>Euteleostomi</taxon>
        <taxon>Amphibia</taxon>
        <taxon>Batrachia</taxon>
        <taxon>Anura</taxon>
        <taxon>Pelobatoidea</taxon>
        <taxon>Pelobatidae</taxon>
        <taxon>Pelobates</taxon>
    </lineage>
</organism>
<evidence type="ECO:0000313" key="1">
    <source>
        <dbReference type="EMBL" id="CAH2252514.1"/>
    </source>
</evidence>
<feature type="non-terminal residue" evidence="1">
    <location>
        <position position="69"/>
    </location>
</feature>
<reference evidence="1" key="1">
    <citation type="submission" date="2022-03" db="EMBL/GenBank/DDBJ databases">
        <authorList>
            <person name="Alioto T."/>
            <person name="Alioto T."/>
            <person name="Gomez Garrido J."/>
        </authorList>
    </citation>
    <scope>NUCLEOTIDE SEQUENCE</scope>
</reference>
<gene>
    <name evidence="1" type="ORF">PECUL_23A045216</name>
</gene>
<sequence>MYETLVEVSLSQQQHLWLAEDDCSGNPFLSRAADRQYAVLSSRCIATVERKQHGNRTEFRQIRLIVFLL</sequence>